<dbReference type="SUPFAM" id="SSF47781">
    <property type="entry name" value="RuvA domain 2-like"/>
    <property type="match status" value="1"/>
</dbReference>
<name>A0A174B8I6_FLAPL</name>
<dbReference type="GO" id="GO:0003824">
    <property type="term" value="F:catalytic activity"/>
    <property type="evidence" value="ECO:0007669"/>
    <property type="project" value="InterPro"/>
</dbReference>
<organism evidence="5 6">
    <name type="scientific">Flavonifractor plautii</name>
    <name type="common">Fusobacterium plautii</name>
    <dbReference type="NCBI Taxonomy" id="292800"/>
    <lineage>
        <taxon>Bacteria</taxon>
        <taxon>Bacillati</taxon>
        <taxon>Bacillota</taxon>
        <taxon>Clostridia</taxon>
        <taxon>Eubacteriales</taxon>
        <taxon>Oscillospiraceae</taxon>
        <taxon>Flavonifractor</taxon>
    </lineage>
</organism>
<evidence type="ECO:0000256" key="2">
    <source>
        <dbReference type="ARBA" id="ARBA00022723"/>
    </source>
</evidence>
<gene>
    <name evidence="5" type="ORF">ERS852411_00748</name>
</gene>
<protein>
    <submittedName>
        <fullName evidence="5">Putative DNA modification/repair radical SAM protein</fullName>
    </submittedName>
</protein>
<proteinExistence type="predicted"/>
<dbReference type="SFLD" id="SFLDG01102">
    <property type="entry name" value="Uncharacterised_Radical_SAM_Su"/>
    <property type="match status" value="1"/>
</dbReference>
<evidence type="ECO:0000313" key="5">
    <source>
        <dbReference type="EMBL" id="CUN95935.1"/>
    </source>
</evidence>
<keyword evidence="2" id="KW-0479">Metal-binding</keyword>
<evidence type="ECO:0000256" key="3">
    <source>
        <dbReference type="ARBA" id="ARBA00023004"/>
    </source>
</evidence>
<evidence type="ECO:0000256" key="1">
    <source>
        <dbReference type="ARBA" id="ARBA00022691"/>
    </source>
</evidence>
<accession>A0A174B8I6</accession>
<dbReference type="InterPro" id="IPR058240">
    <property type="entry name" value="rSAM_sf"/>
</dbReference>
<dbReference type="PANTHER" id="PTHR21180">
    <property type="entry name" value="ENDONUCLEASE/EXONUCLEASE/PHOSPHATASE FAMILY DOMAIN-CONTAINING PROTEIN 1"/>
    <property type="match status" value="1"/>
</dbReference>
<dbReference type="InterPro" id="IPR010994">
    <property type="entry name" value="RuvA_2-like"/>
</dbReference>
<reference evidence="5 6" key="1">
    <citation type="submission" date="2015-09" db="EMBL/GenBank/DDBJ databases">
        <authorList>
            <consortium name="Pathogen Informatics"/>
        </authorList>
    </citation>
    <scope>NUCLEOTIDE SEQUENCE [LARGE SCALE GENOMIC DNA]</scope>
    <source>
        <strain evidence="5 6">2789STDY5608854</strain>
    </source>
</reference>
<dbReference type="Gene3D" id="1.10.150.320">
    <property type="entry name" value="Photosystem II 12 kDa extrinsic protein"/>
    <property type="match status" value="1"/>
</dbReference>
<dbReference type="NCBIfam" id="TIGR03916">
    <property type="entry name" value="rSAM_link_UDG"/>
    <property type="match status" value="1"/>
</dbReference>
<dbReference type="GO" id="GO:0046872">
    <property type="term" value="F:metal ion binding"/>
    <property type="evidence" value="ECO:0007669"/>
    <property type="project" value="UniProtKB-KW"/>
</dbReference>
<dbReference type="PANTHER" id="PTHR21180:SF9">
    <property type="entry name" value="TYPE II SECRETION SYSTEM PROTEIN K"/>
    <property type="match status" value="1"/>
</dbReference>
<dbReference type="InterPro" id="IPR023874">
    <property type="entry name" value="DNA_rSAM_put"/>
</dbReference>
<dbReference type="SFLD" id="SFLDS00029">
    <property type="entry name" value="Radical_SAM"/>
    <property type="match status" value="1"/>
</dbReference>
<sequence>MELLDKLTILADAAKYDAACTSSGLDRAGRPGGLGSTLAAGCCHSFSADGRCISLLKVLLTNRCVYDCAYCVNRRSSDVRRAAFTPRELAELTIGFYRRNYIEGLFLSSAVWGGPDRTTEAMIEALRLLREEYGFHGYIHAKAIPGADPLLTRRLGLLADRLSVNIELPSEESLGRLAPDKAKAAILAPMAQIRDGIQASRGELARFRHAPRFAPAGQSTQMIIGATPESDRHILTLTQALYDKYKLKRVFYSAYMPVSDHRLLPAPQSFRPPLLREHRLYQADWLLRFYHFRAEELLDEANPNFNPLVDPKCSWALNHPEFFPVEVNRADYEALLRVPGIGVTSARRILVARRCASLTFAGLKKLGVVLKRAQYFLTCGGKYLEGLRVSPNGVLRHLVAQERPMLAQGAPEQLSLFEQTG</sequence>
<dbReference type="EMBL" id="CYZT01000029">
    <property type="protein sequence ID" value="CUN95935.1"/>
    <property type="molecule type" value="Genomic_DNA"/>
</dbReference>
<evidence type="ECO:0000256" key="4">
    <source>
        <dbReference type="ARBA" id="ARBA00023014"/>
    </source>
</evidence>
<dbReference type="InterPro" id="IPR051675">
    <property type="entry name" value="Endo/Exo/Phosphatase_dom_1"/>
</dbReference>
<dbReference type="CDD" id="cd01335">
    <property type="entry name" value="Radical_SAM"/>
    <property type="match status" value="1"/>
</dbReference>
<dbReference type="InterPro" id="IPR013785">
    <property type="entry name" value="Aldolase_TIM"/>
</dbReference>
<dbReference type="Proteomes" id="UP000095746">
    <property type="component" value="Unassembled WGS sequence"/>
</dbReference>
<dbReference type="GO" id="GO:0051536">
    <property type="term" value="F:iron-sulfur cluster binding"/>
    <property type="evidence" value="ECO:0007669"/>
    <property type="project" value="UniProtKB-KW"/>
</dbReference>
<dbReference type="SUPFAM" id="SSF102114">
    <property type="entry name" value="Radical SAM enzymes"/>
    <property type="match status" value="1"/>
</dbReference>
<keyword evidence="4" id="KW-0411">Iron-sulfur</keyword>
<dbReference type="InterPro" id="IPR007197">
    <property type="entry name" value="rSAM"/>
</dbReference>
<dbReference type="Gene3D" id="3.20.20.70">
    <property type="entry name" value="Aldolase class I"/>
    <property type="match status" value="1"/>
</dbReference>
<keyword evidence="1" id="KW-0949">S-adenosyl-L-methionine</keyword>
<dbReference type="AlphaFoldDB" id="A0A174B8I6"/>
<keyword evidence="3" id="KW-0408">Iron</keyword>
<evidence type="ECO:0000313" key="6">
    <source>
        <dbReference type="Proteomes" id="UP000095746"/>
    </source>
</evidence>